<evidence type="ECO:0000313" key="1">
    <source>
        <dbReference type="EMBL" id="KAL0301653.1"/>
    </source>
</evidence>
<name>A0AAW2K5I5_SESRA</name>
<dbReference type="EMBL" id="JACGWJ010000030">
    <property type="protein sequence ID" value="KAL0301653.1"/>
    <property type="molecule type" value="Genomic_DNA"/>
</dbReference>
<comment type="caution">
    <text evidence="1">The sequence shown here is derived from an EMBL/GenBank/DDBJ whole genome shotgun (WGS) entry which is preliminary data.</text>
</comment>
<reference evidence="1" key="1">
    <citation type="submission" date="2020-06" db="EMBL/GenBank/DDBJ databases">
        <authorList>
            <person name="Li T."/>
            <person name="Hu X."/>
            <person name="Zhang T."/>
            <person name="Song X."/>
            <person name="Zhang H."/>
            <person name="Dai N."/>
            <person name="Sheng W."/>
            <person name="Hou X."/>
            <person name="Wei L."/>
        </authorList>
    </citation>
    <scope>NUCLEOTIDE SEQUENCE</scope>
    <source>
        <strain evidence="1">G02</strain>
        <tissue evidence="1">Leaf</tissue>
    </source>
</reference>
<gene>
    <name evidence="1" type="ORF">Sradi_6442100</name>
</gene>
<protein>
    <submittedName>
        <fullName evidence="1">Uncharacterized protein</fullName>
    </submittedName>
</protein>
<organism evidence="1">
    <name type="scientific">Sesamum radiatum</name>
    <name type="common">Black benniseed</name>
    <dbReference type="NCBI Taxonomy" id="300843"/>
    <lineage>
        <taxon>Eukaryota</taxon>
        <taxon>Viridiplantae</taxon>
        <taxon>Streptophyta</taxon>
        <taxon>Embryophyta</taxon>
        <taxon>Tracheophyta</taxon>
        <taxon>Spermatophyta</taxon>
        <taxon>Magnoliopsida</taxon>
        <taxon>eudicotyledons</taxon>
        <taxon>Gunneridae</taxon>
        <taxon>Pentapetalae</taxon>
        <taxon>asterids</taxon>
        <taxon>lamiids</taxon>
        <taxon>Lamiales</taxon>
        <taxon>Pedaliaceae</taxon>
        <taxon>Sesamum</taxon>
    </lineage>
</organism>
<reference evidence="1" key="2">
    <citation type="journal article" date="2024" name="Plant">
        <title>Genomic evolution and insights into agronomic trait innovations of Sesamum species.</title>
        <authorList>
            <person name="Miao H."/>
            <person name="Wang L."/>
            <person name="Qu L."/>
            <person name="Liu H."/>
            <person name="Sun Y."/>
            <person name="Le M."/>
            <person name="Wang Q."/>
            <person name="Wei S."/>
            <person name="Zheng Y."/>
            <person name="Lin W."/>
            <person name="Duan Y."/>
            <person name="Cao H."/>
            <person name="Xiong S."/>
            <person name="Wang X."/>
            <person name="Wei L."/>
            <person name="Li C."/>
            <person name="Ma Q."/>
            <person name="Ju M."/>
            <person name="Zhao R."/>
            <person name="Li G."/>
            <person name="Mu C."/>
            <person name="Tian Q."/>
            <person name="Mei H."/>
            <person name="Zhang T."/>
            <person name="Gao T."/>
            <person name="Zhang H."/>
        </authorList>
    </citation>
    <scope>NUCLEOTIDE SEQUENCE</scope>
    <source>
        <strain evidence="1">G02</strain>
    </source>
</reference>
<accession>A0AAW2K5I5</accession>
<dbReference type="AlphaFoldDB" id="A0AAW2K5I5"/>
<sequence>MFFKVASCNSNDEVAVASIEKKTLNPLTNASLALVSQHRLVITPVTITSFTPISFNLSSKPVPYLQYQDSYNITNNLTCNK</sequence>
<proteinExistence type="predicted"/>